<evidence type="ECO:0000256" key="1">
    <source>
        <dbReference type="ARBA" id="ARBA00008857"/>
    </source>
</evidence>
<dbReference type="Pfam" id="PF00589">
    <property type="entry name" value="Phage_integrase"/>
    <property type="match status" value="1"/>
</dbReference>
<dbReference type="InterPro" id="IPR010998">
    <property type="entry name" value="Integrase_recombinase_N"/>
</dbReference>
<dbReference type="Proteomes" id="UP000321085">
    <property type="component" value="Unassembled WGS sequence"/>
</dbReference>
<dbReference type="RefSeq" id="WP_114184017.1">
    <property type="nucleotide sequence ID" value="NZ_BJYU01000016.1"/>
</dbReference>
<dbReference type="Gene3D" id="1.10.150.130">
    <property type="match status" value="1"/>
</dbReference>
<evidence type="ECO:0000313" key="9">
    <source>
        <dbReference type="Proteomes" id="UP000321085"/>
    </source>
</evidence>
<dbReference type="InterPro" id="IPR053876">
    <property type="entry name" value="Phage_int_M"/>
</dbReference>
<dbReference type="Gene3D" id="3.30.160.390">
    <property type="entry name" value="Integrase, DNA-binding domain"/>
    <property type="match status" value="1"/>
</dbReference>
<dbReference type="OrthoDB" id="7615137at2"/>
<evidence type="ECO:0000313" key="8">
    <source>
        <dbReference type="EMBL" id="GEO13795.1"/>
    </source>
</evidence>
<dbReference type="InterPro" id="IPR025166">
    <property type="entry name" value="Integrase_DNA_bind_dom"/>
</dbReference>
<comment type="similarity">
    <text evidence="1">Belongs to the 'phage' integrase family.</text>
</comment>
<gene>
    <name evidence="8" type="ORF">MAE02_14910</name>
</gene>
<dbReference type="Pfam" id="PF22022">
    <property type="entry name" value="Phage_int_M"/>
    <property type="match status" value="1"/>
</dbReference>
<dbReference type="Pfam" id="PF13356">
    <property type="entry name" value="Arm-DNA-bind_3"/>
    <property type="match status" value="1"/>
</dbReference>
<dbReference type="InterPro" id="IPR050808">
    <property type="entry name" value="Phage_Integrase"/>
</dbReference>
<comment type="caution">
    <text evidence="8">The sequence shown here is derived from an EMBL/GenBank/DDBJ whole genome shotgun (WGS) entry which is preliminary data.</text>
</comment>
<evidence type="ECO:0000259" key="6">
    <source>
        <dbReference type="PROSITE" id="PS51898"/>
    </source>
</evidence>
<dbReference type="Gene3D" id="1.10.443.10">
    <property type="entry name" value="Intergrase catalytic core"/>
    <property type="match status" value="1"/>
</dbReference>
<reference evidence="8 9" key="1">
    <citation type="submission" date="2019-07" db="EMBL/GenBank/DDBJ databases">
        <title>Whole genome shotgun sequence of Microvirga aerophila NBRC 106136.</title>
        <authorList>
            <person name="Hosoyama A."/>
            <person name="Uohara A."/>
            <person name="Ohji S."/>
            <person name="Ichikawa N."/>
        </authorList>
    </citation>
    <scope>NUCLEOTIDE SEQUENCE [LARGE SCALE GENOMIC DNA]</scope>
    <source>
        <strain evidence="8 9">NBRC 106136</strain>
    </source>
</reference>
<dbReference type="PROSITE" id="PS51900">
    <property type="entry name" value="CB"/>
    <property type="match status" value="1"/>
</dbReference>
<dbReference type="PANTHER" id="PTHR30629">
    <property type="entry name" value="PROPHAGE INTEGRASE"/>
    <property type="match status" value="1"/>
</dbReference>
<dbReference type="InterPro" id="IPR038488">
    <property type="entry name" value="Integrase_DNA-bd_sf"/>
</dbReference>
<dbReference type="InterPro" id="IPR002104">
    <property type="entry name" value="Integrase_catalytic"/>
</dbReference>
<dbReference type="PROSITE" id="PS51898">
    <property type="entry name" value="TYR_RECOMBINASE"/>
    <property type="match status" value="1"/>
</dbReference>
<dbReference type="GO" id="GO:0003677">
    <property type="term" value="F:DNA binding"/>
    <property type="evidence" value="ECO:0007669"/>
    <property type="project" value="UniProtKB-UniRule"/>
</dbReference>
<protein>
    <submittedName>
        <fullName evidence="8">Integrase</fullName>
    </submittedName>
</protein>
<dbReference type="PANTHER" id="PTHR30629:SF2">
    <property type="entry name" value="PROPHAGE INTEGRASE INTS-RELATED"/>
    <property type="match status" value="1"/>
</dbReference>
<organism evidence="8 9">
    <name type="scientific">Microvirga aerophila</name>
    <dbReference type="NCBI Taxonomy" id="670291"/>
    <lineage>
        <taxon>Bacteria</taxon>
        <taxon>Pseudomonadati</taxon>
        <taxon>Pseudomonadota</taxon>
        <taxon>Alphaproteobacteria</taxon>
        <taxon>Hyphomicrobiales</taxon>
        <taxon>Methylobacteriaceae</taxon>
        <taxon>Microvirga</taxon>
    </lineage>
</organism>
<dbReference type="GO" id="GO:0015074">
    <property type="term" value="P:DNA integration"/>
    <property type="evidence" value="ECO:0007669"/>
    <property type="project" value="UniProtKB-KW"/>
</dbReference>
<dbReference type="InterPro" id="IPR011010">
    <property type="entry name" value="DNA_brk_join_enz"/>
</dbReference>
<keyword evidence="2" id="KW-0229">DNA integration</keyword>
<accession>A0A512BPD8</accession>
<dbReference type="InterPro" id="IPR044068">
    <property type="entry name" value="CB"/>
</dbReference>
<keyword evidence="4" id="KW-0233">DNA recombination</keyword>
<sequence>MARALNQKILENLKPNPAKRLEIPDGALVGLYIVLQPSGAKSWAVRYRADGKPRKLTLAPYPRMGLADARKAASEALRIVSEGGDPAGDRVTVAKLKGMERVPASHRFEQVLERFISAQERRGRRSTDEMRRVLERDALPHWRGKPIAEITGADVVEVIEAIVSRGSPVAASRFRAWCSKLFSYAVATHLRPDNPAKGTENPVSVRDIQRDRKLTDHELGLVWRCAGQLGLPFGPAVQLLAVTGQRRSEVFEATWDEIHLDTATWVIRSARSKNGAEHIVPLSDLAVEILRSISRIEGSPYVFTTKGSSPASGISKAKSRLDQLIAAANNGRAIPPWRLHDLRRTFVSGCARLRIPSEVTERAINHVSGSFAGVRGVYNVHAYEDERRSAMQAWANYLTSVTSPAPERVT</sequence>
<dbReference type="GO" id="GO:0006310">
    <property type="term" value="P:DNA recombination"/>
    <property type="evidence" value="ECO:0007669"/>
    <property type="project" value="UniProtKB-KW"/>
</dbReference>
<keyword evidence="9" id="KW-1185">Reference proteome</keyword>
<evidence type="ECO:0000259" key="7">
    <source>
        <dbReference type="PROSITE" id="PS51900"/>
    </source>
</evidence>
<evidence type="ECO:0000256" key="2">
    <source>
        <dbReference type="ARBA" id="ARBA00022908"/>
    </source>
</evidence>
<proteinExistence type="inferred from homology"/>
<name>A0A512BPD8_9HYPH</name>
<feature type="domain" description="Tyr recombinase" evidence="6">
    <location>
        <begin position="209"/>
        <end position="392"/>
    </location>
</feature>
<evidence type="ECO:0000256" key="4">
    <source>
        <dbReference type="ARBA" id="ARBA00023172"/>
    </source>
</evidence>
<dbReference type="AlphaFoldDB" id="A0A512BPD8"/>
<dbReference type="CDD" id="cd00801">
    <property type="entry name" value="INT_P4_C"/>
    <property type="match status" value="1"/>
</dbReference>
<evidence type="ECO:0000256" key="3">
    <source>
        <dbReference type="ARBA" id="ARBA00023125"/>
    </source>
</evidence>
<feature type="domain" description="Core-binding (CB)" evidence="7">
    <location>
        <begin position="106"/>
        <end position="186"/>
    </location>
</feature>
<dbReference type="SUPFAM" id="SSF56349">
    <property type="entry name" value="DNA breaking-rejoining enzymes"/>
    <property type="match status" value="1"/>
</dbReference>
<dbReference type="InterPro" id="IPR013762">
    <property type="entry name" value="Integrase-like_cat_sf"/>
</dbReference>
<evidence type="ECO:0000256" key="5">
    <source>
        <dbReference type="PROSITE-ProRule" id="PRU01248"/>
    </source>
</evidence>
<keyword evidence="3 5" id="KW-0238">DNA-binding</keyword>
<dbReference type="EMBL" id="BJYU01000016">
    <property type="protein sequence ID" value="GEO13795.1"/>
    <property type="molecule type" value="Genomic_DNA"/>
</dbReference>